<dbReference type="AlphaFoldDB" id="A0AAV0ZWX8"/>
<protein>
    <submittedName>
        <fullName evidence="1">Uncharacterized protein</fullName>
    </submittedName>
</protein>
<evidence type="ECO:0000313" key="2">
    <source>
        <dbReference type="Proteomes" id="UP001157006"/>
    </source>
</evidence>
<proteinExistence type="predicted"/>
<gene>
    <name evidence="1" type="ORF">VFH_III062360</name>
</gene>
<accession>A0AAV0ZWX8</accession>
<dbReference type="EMBL" id="OX451738">
    <property type="protein sequence ID" value="CAI8602906.1"/>
    <property type="molecule type" value="Genomic_DNA"/>
</dbReference>
<dbReference type="Proteomes" id="UP001157006">
    <property type="component" value="Chromosome 3"/>
</dbReference>
<reference evidence="1 2" key="1">
    <citation type="submission" date="2023-01" db="EMBL/GenBank/DDBJ databases">
        <authorList>
            <person name="Kreplak J."/>
        </authorList>
    </citation>
    <scope>NUCLEOTIDE SEQUENCE [LARGE SCALE GENOMIC DNA]</scope>
</reference>
<sequence length="137" mass="15410">MKRRSPLSLILFPSPTPQSLSHVRRTSGASSVIEIRSRQLKDLQVIVCISDVVAVEALSRSFDGLRRIQELLPLSESNNNVVILPQFHILLRSSRFVVDALFFLQMKNKDGEDVATTLTVVAVDVNGERTLKVTRRR</sequence>
<organism evidence="1 2">
    <name type="scientific">Vicia faba</name>
    <name type="common">Broad bean</name>
    <name type="synonym">Faba vulgaris</name>
    <dbReference type="NCBI Taxonomy" id="3906"/>
    <lineage>
        <taxon>Eukaryota</taxon>
        <taxon>Viridiplantae</taxon>
        <taxon>Streptophyta</taxon>
        <taxon>Embryophyta</taxon>
        <taxon>Tracheophyta</taxon>
        <taxon>Spermatophyta</taxon>
        <taxon>Magnoliopsida</taxon>
        <taxon>eudicotyledons</taxon>
        <taxon>Gunneridae</taxon>
        <taxon>Pentapetalae</taxon>
        <taxon>rosids</taxon>
        <taxon>fabids</taxon>
        <taxon>Fabales</taxon>
        <taxon>Fabaceae</taxon>
        <taxon>Papilionoideae</taxon>
        <taxon>50 kb inversion clade</taxon>
        <taxon>NPAAA clade</taxon>
        <taxon>Hologalegina</taxon>
        <taxon>IRL clade</taxon>
        <taxon>Fabeae</taxon>
        <taxon>Vicia</taxon>
    </lineage>
</organism>
<keyword evidence="2" id="KW-1185">Reference proteome</keyword>
<name>A0AAV0ZWX8_VICFA</name>
<evidence type="ECO:0000313" key="1">
    <source>
        <dbReference type="EMBL" id="CAI8602906.1"/>
    </source>
</evidence>